<evidence type="ECO:0000313" key="3">
    <source>
        <dbReference type="Proteomes" id="UP000013085"/>
    </source>
</evidence>
<keyword evidence="1" id="KW-0812">Transmembrane</keyword>
<dbReference type="GeneID" id="57960355"/>
<dbReference type="PATRIC" id="fig|999408.3.peg.6015"/>
<name>A0A0E2H231_9FIRM</name>
<dbReference type="EMBL" id="AGYR01000078">
    <property type="protein sequence ID" value="ENZ05833.1"/>
    <property type="molecule type" value="Genomic_DNA"/>
</dbReference>
<evidence type="ECO:0000256" key="1">
    <source>
        <dbReference type="SAM" id="Phobius"/>
    </source>
</evidence>
<protein>
    <submittedName>
        <fullName evidence="2">Uncharacterized protein</fullName>
    </submittedName>
</protein>
<reference evidence="2 3" key="1">
    <citation type="submission" date="2013-01" db="EMBL/GenBank/DDBJ databases">
        <title>The Genome Sequence of Clostridium clostridioforme 90A8.</title>
        <authorList>
            <consortium name="The Broad Institute Genome Sequencing Platform"/>
            <person name="Earl A."/>
            <person name="Ward D."/>
            <person name="Feldgarden M."/>
            <person name="Gevers D."/>
            <person name="Courvalin P."/>
            <person name="Lambert T."/>
            <person name="Walker B."/>
            <person name="Young S.K."/>
            <person name="Zeng Q."/>
            <person name="Gargeya S."/>
            <person name="Fitzgerald M."/>
            <person name="Haas B."/>
            <person name="Abouelleil A."/>
            <person name="Alvarado L."/>
            <person name="Arachchi H.M."/>
            <person name="Berlin A.M."/>
            <person name="Chapman S.B."/>
            <person name="Dewar J."/>
            <person name="Goldberg J."/>
            <person name="Griggs A."/>
            <person name="Gujja S."/>
            <person name="Hansen M."/>
            <person name="Howarth C."/>
            <person name="Imamovic A."/>
            <person name="Larimer J."/>
            <person name="McCowan C."/>
            <person name="Murphy C."/>
            <person name="Neiman D."/>
            <person name="Pearson M."/>
            <person name="Priest M."/>
            <person name="Roberts A."/>
            <person name="Saif S."/>
            <person name="Shea T."/>
            <person name="Sisk P."/>
            <person name="Sykes S."/>
            <person name="Wortman J."/>
            <person name="Nusbaum C."/>
            <person name="Birren B."/>
        </authorList>
    </citation>
    <scope>NUCLEOTIDE SEQUENCE [LARGE SCALE GENOMIC DNA]</scope>
    <source>
        <strain evidence="2 3">90A8</strain>
    </source>
</reference>
<proteinExistence type="predicted"/>
<dbReference type="AlphaFoldDB" id="A0A0E2H231"/>
<feature type="transmembrane region" description="Helical" evidence="1">
    <location>
        <begin position="27"/>
        <end position="45"/>
    </location>
</feature>
<comment type="caution">
    <text evidence="2">The sequence shown here is derived from an EMBL/GenBank/DDBJ whole genome shotgun (WGS) entry which is preliminary data.</text>
</comment>
<sequence>MIDLFNLFIDVILFPMSPDAFTLDTNIMWQFMLLILLPVGLIRITKQLVKGVF</sequence>
<dbReference type="RefSeq" id="WP_002585212.1">
    <property type="nucleotide sequence ID" value="NZ_KB851000.1"/>
</dbReference>
<dbReference type="Proteomes" id="UP000013085">
    <property type="component" value="Unassembled WGS sequence"/>
</dbReference>
<gene>
    <name evidence="2" type="ORF">HMPREF1090_05611</name>
</gene>
<accession>A0A0E2H231</accession>
<organism evidence="2 3">
    <name type="scientific">[Clostridium] clostridioforme 90A8</name>
    <dbReference type="NCBI Taxonomy" id="999408"/>
    <lineage>
        <taxon>Bacteria</taxon>
        <taxon>Bacillati</taxon>
        <taxon>Bacillota</taxon>
        <taxon>Clostridia</taxon>
        <taxon>Lachnospirales</taxon>
        <taxon>Lachnospiraceae</taxon>
        <taxon>Enterocloster</taxon>
    </lineage>
</organism>
<keyword evidence="1" id="KW-1133">Transmembrane helix</keyword>
<dbReference type="HOGENOM" id="CLU_3060103_0_0_9"/>
<keyword evidence="1" id="KW-0472">Membrane</keyword>
<evidence type="ECO:0000313" key="2">
    <source>
        <dbReference type="EMBL" id="ENZ05833.1"/>
    </source>
</evidence>